<evidence type="ECO:0008006" key="5">
    <source>
        <dbReference type="Google" id="ProtNLM"/>
    </source>
</evidence>
<dbReference type="InterPro" id="IPR036291">
    <property type="entry name" value="NAD(P)-bd_dom_sf"/>
</dbReference>
<sequence length="322" mass="34380">MGLDPLRTLTTIRDLFWVPTPVPTLRGRTVLITGAASGIGRATAVAAARDGAHLVLTDVHADPLTAVVADIDADGGSVVYHAAGDVSDYEWVASFARAVDAEVGVMDVVMNVAGISAWGTVEHLKHSHWRKLVDVNLMGPIHIIESFVPQMVRRGAGGQVVNVSSAAGLLALPWHAAYSASKFGIRGVSEVLRYDLRRHGIGVSLVCPGGVATPLVGTVEIVGLDRDDPRVAKQVDSFGKIAVTPEKAANAIIRGVVKNKFMVYTSFDVRFGYWWARKFAFPYEVAMRIANNRFDQLSRIAGLGASDGAPESAPSTRTGRTD</sequence>
<dbReference type="RefSeq" id="WP_420039121.1">
    <property type="nucleotide sequence ID" value="NZ_CP128986.1"/>
</dbReference>
<dbReference type="NCBIfam" id="NF005881">
    <property type="entry name" value="PRK07832.1"/>
    <property type="match status" value="1"/>
</dbReference>
<dbReference type="Gene3D" id="3.40.50.720">
    <property type="entry name" value="NAD(P)-binding Rossmann-like Domain"/>
    <property type="match status" value="1"/>
</dbReference>
<dbReference type="FunFam" id="3.40.50.720:FF:000084">
    <property type="entry name" value="Short-chain dehydrogenase reductase"/>
    <property type="match status" value="1"/>
</dbReference>
<evidence type="ECO:0000256" key="1">
    <source>
        <dbReference type="ARBA" id="ARBA00006484"/>
    </source>
</evidence>
<dbReference type="AlphaFoldDB" id="A0AA97GX43"/>
<dbReference type="InterPro" id="IPR020904">
    <property type="entry name" value="Sc_DH/Rdtase_CS"/>
</dbReference>
<evidence type="ECO:0000256" key="3">
    <source>
        <dbReference type="RuleBase" id="RU000363"/>
    </source>
</evidence>
<organism evidence="4">
    <name type="scientific">Gordonia sp. MP11Mi</name>
    <dbReference type="NCBI Taxonomy" id="3022769"/>
    <lineage>
        <taxon>Bacteria</taxon>
        <taxon>Bacillati</taxon>
        <taxon>Actinomycetota</taxon>
        <taxon>Actinomycetes</taxon>
        <taxon>Mycobacteriales</taxon>
        <taxon>Gordoniaceae</taxon>
        <taxon>Gordonia</taxon>
    </lineage>
</organism>
<dbReference type="PANTHER" id="PTHR44196">
    <property type="entry name" value="DEHYDROGENASE/REDUCTASE SDR FAMILY MEMBER 7B"/>
    <property type="match status" value="1"/>
</dbReference>
<dbReference type="Pfam" id="PF00106">
    <property type="entry name" value="adh_short"/>
    <property type="match status" value="1"/>
</dbReference>
<dbReference type="SUPFAM" id="SSF51735">
    <property type="entry name" value="NAD(P)-binding Rossmann-fold domains"/>
    <property type="match status" value="1"/>
</dbReference>
<keyword evidence="2" id="KW-0560">Oxidoreductase</keyword>
<dbReference type="PANTHER" id="PTHR44196:SF1">
    <property type="entry name" value="DEHYDROGENASE_REDUCTASE SDR FAMILY MEMBER 7B"/>
    <property type="match status" value="1"/>
</dbReference>
<protein>
    <recommendedName>
        <fullName evidence="5">SDR family oxidoreductase</fullName>
    </recommendedName>
</protein>
<dbReference type="GO" id="GO:0016020">
    <property type="term" value="C:membrane"/>
    <property type="evidence" value="ECO:0007669"/>
    <property type="project" value="TreeGrafter"/>
</dbReference>
<dbReference type="PROSITE" id="PS00061">
    <property type="entry name" value="ADH_SHORT"/>
    <property type="match status" value="1"/>
</dbReference>
<dbReference type="PRINTS" id="PR00080">
    <property type="entry name" value="SDRFAMILY"/>
</dbReference>
<comment type="similarity">
    <text evidence="1 3">Belongs to the short-chain dehydrogenases/reductases (SDR) family.</text>
</comment>
<dbReference type="PRINTS" id="PR00081">
    <property type="entry name" value="GDHRDH"/>
</dbReference>
<name>A0AA97GX43_9ACTN</name>
<proteinExistence type="inferred from homology"/>
<gene>
    <name evidence="4" type="ORF">MP11Mi_23890</name>
</gene>
<dbReference type="InterPro" id="IPR002347">
    <property type="entry name" value="SDR_fam"/>
</dbReference>
<dbReference type="CDD" id="cd05233">
    <property type="entry name" value="SDR_c"/>
    <property type="match status" value="1"/>
</dbReference>
<accession>A0AA97GX43</accession>
<evidence type="ECO:0000313" key="4">
    <source>
        <dbReference type="EMBL" id="WOC13288.1"/>
    </source>
</evidence>
<dbReference type="GO" id="GO:0016491">
    <property type="term" value="F:oxidoreductase activity"/>
    <property type="evidence" value="ECO:0007669"/>
    <property type="project" value="UniProtKB-KW"/>
</dbReference>
<evidence type="ECO:0000256" key="2">
    <source>
        <dbReference type="ARBA" id="ARBA00023002"/>
    </source>
</evidence>
<dbReference type="EMBL" id="CP128986">
    <property type="protein sequence ID" value="WOC13288.1"/>
    <property type="molecule type" value="Genomic_DNA"/>
</dbReference>
<reference evidence="4" key="1">
    <citation type="submission" date="2023-06" db="EMBL/GenBank/DDBJ databases">
        <title>Gordonia sp. nov. and Pseudochrobactrum sp. nov., two species isolated from the burying beetle Nicrophorus vespilloides.</title>
        <authorList>
            <person name="Poehlein A."/>
            <person name="Guzman J."/>
            <person name="Daniel R."/>
            <person name="Vilcinskas A."/>
        </authorList>
    </citation>
    <scope>NUCLEOTIDE SEQUENCE</scope>
    <source>
        <strain evidence="4">MP11Mi</strain>
    </source>
</reference>